<dbReference type="InterPro" id="IPR027387">
    <property type="entry name" value="Cytb/b6-like_sf"/>
</dbReference>
<feature type="transmembrane region" description="Helical" evidence="20">
    <location>
        <begin position="116"/>
        <end position="136"/>
    </location>
</feature>
<dbReference type="GO" id="GO:0006122">
    <property type="term" value="P:mitochondrial electron transport, ubiquinol to cytochrome c"/>
    <property type="evidence" value="ECO:0007669"/>
    <property type="project" value="TreeGrafter"/>
</dbReference>
<keyword evidence="5 20" id="KW-0813">Transport</keyword>
<dbReference type="Pfam" id="PF00032">
    <property type="entry name" value="Cytochrom_B_C"/>
    <property type="match status" value="1"/>
</dbReference>
<comment type="function">
    <text evidence="1 20">Component of the ubiquinol-cytochrome c reductase complex (complex III or cytochrome b-c1 complex) that is part of the mitochondrial respiratory chain. The b-c1 complex mediates electron transfer from ubiquinol to cytochrome c. Contributes to the generation of a proton gradient across the mitochondrial membrane that is then used for ATP synthesis.</text>
</comment>
<proteinExistence type="inferred from homology"/>
<feature type="transmembrane region" description="Helical" evidence="20">
    <location>
        <begin position="80"/>
        <end position="101"/>
    </location>
</feature>
<feature type="transmembrane region" description="Helical" evidence="20">
    <location>
        <begin position="32"/>
        <end position="59"/>
    </location>
</feature>
<dbReference type="PANTHER" id="PTHR19271">
    <property type="entry name" value="CYTOCHROME B"/>
    <property type="match status" value="1"/>
</dbReference>
<feature type="transmembrane region" description="Helical" evidence="20">
    <location>
        <begin position="349"/>
        <end position="367"/>
    </location>
</feature>
<organism evidence="23">
    <name type="scientific">Rhynchocinetes durbanensis</name>
    <dbReference type="NCBI Taxonomy" id="516932"/>
    <lineage>
        <taxon>Eukaryota</taxon>
        <taxon>Metazoa</taxon>
        <taxon>Ecdysozoa</taxon>
        <taxon>Arthropoda</taxon>
        <taxon>Crustacea</taxon>
        <taxon>Multicrustacea</taxon>
        <taxon>Malacostraca</taxon>
        <taxon>Eumalacostraca</taxon>
        <taxon>Eucarida</taxon>
        <taxon>Decapoda</taxon>
        <taxon>Pleocyemata</taxon>
        <taxon>Caridea</taxon>
        <taxon>Nematocarcinoidea</taxon>
        <taxon>Rhynchocinetidae</taxon>
        <taxon>Rhynchocinetes</taxon>
    </lineage>
</organism>
<evidence type="ECO:0000256" key="5">
    <source>
        <dbReference type="ARBA" id="ARBA00022448"/>
    </source>
</evidence>
<feature type="transmembrane region" description="Helical" evidence="20">
    <location>
        <begin position="181"/>
        <end position="203"/>
    </location>
</feature>
<dbReference type="GO" id="GO:0008121">
    <property type="term" value="F:quinol-cytochrome-c reductase activity"/>
    <property type="evidence" value="ECO:0007669"/>
    <property type="project" value="InterPro"/>
</dbReference>
<feature type="binding site" description="axial binding residue" evidence="19">
    <location>
        <position position="86"/>
    </location>
    <ligand>
        <name>heme b</name>
        <dbReference type="ChEBI" id="CHEBI:60344"/>
        <label>b562</label>
    </ligand>
    <ligandPart>
        <name>Fe</name>
        <dbReference type="ChEBI" id="CHEBI:18248"/>
    </ligandPart>
</feature>
<dbReference type="SUPFAM" id="SSF81342">
    <property type="entry name" value="Transmembrane di-heme cytochromes"/>
    <property type="match status" value="1"/>
</dbReference>
<comment type="similarity">
    <text evidence="17 20">Belongs to the cytochrome b family.</text>
</comment>
<dbReference type="InterPro" id="IPR030689">
    <property type="entry name" value="Cytochrome_b"/>
</dbReference>
<evidence type="ECO:0000256" key="17">
    <source>
        <dbReference type="ARBA" id="ARBA00061233"/>
    </source>
</evidence>
<evidence type="ECO:0000256" key="2">
    <source>
        <dbReference type="ARBA" id="ARBA00004448"/>
    </source>
</evidence>
<dbReference type="GO" id="GO:0005743">
    <property type="term" value="C:mitochondrial inner membrane"/>
    <property type="evidence" value="ECO:0007669"/>
    <property type="project" value="UniProtKB-SubCell"/>
</dbReference>
<feature type="binding site" description="axial binding residue" evidence="19">
    <location>
        <position position="100"/>
    </location>
    <ligand>
        <name>heme b</name>
        <dbReference type="ChEBI" id="CHEBI:60344"/>
        <label>b566</label>
    </ligand>
    <ligandPart>
        <name>Fe</name>
        <dbReference type="ChEBI" id="CHEBI:18248"/>
    </ligandPart>
</feature>
<gene>
    <name evidence="23" type="primary">CYTB</name>
</gene>
<dbReference type="RefSeq" id="YP_009232205.1">
    <property type="nucleotide sequence ID" value="NC_029372.1"/>
</dbReference>
<evidence type="ECO:0000256" key="10">
    <source>
        <dbReference type="ARBA" id="ARBA00022792"/>
    </source>
</evidence>
<keyword evidence="8 20" id="KW-0812">Transmembrane</keyword>
<dbReference type="InterPro" id="IPR048259">
    <property type="entry name" value="Cytochrome_b_N_euk/bac"/>
</dbReference>
<dbReference type="FunFam" id="1.20.810.10:FF:000002">
    <property type="entry name" value="Cytochrome b"/>
    <property type="match status" value="1"/>
</dbReference>
<feature type="binding site" description="axial binding residue" evidence="19">
    <location>
        <position position="185"/>
    </location>
    <ligand>
        <name>heme b</name>
        <dbReference type="ChEBI" id="CHEBI:60344"/>
        <label>b562</label>
    </ligand>
    <ligandPart>
        <name>Fe</name>
        <dbReference type="ChEBI" id="CHEBI:18248"/>
    </ligandPart>
</feature>
<evidence type="ECO:0000313" key="23">
    <source>
        <dbReference type="EMBL" id="AMA20517.1"/>
    </source>
</evidence>
<evidence type="ECO:0000256" key="18">
    <source>
        <dbReference type="PIRSR" id="PIRSR038885-1"/>
    </source>
</evidence>
<evidence type="ECO:0000256" key="8">
    <source>
        <dbReference type="ARBA" id="ARBA00022692"/>
    </source>
</evidence>
<dbReference type="PROSITE" id="PS51003">
    <property type="entry name" value="CYTB_CTER"/>
    <property type="match status" value="1"/>
</dbReference>
<comment type="cofactor">
    <cofactor evidence="19">
        <name>heme</name>
        <dbReference type="ChEBI" id="CHEBI:30413"/>
    </cofactor>
    <text evidence="19">Binds 2 heme groups non-covalently.</text>
</comment>
<feature type="transmembrane region" description="Helical" evidence="20">
    <location>
        <begin position="232"/>
        <end position="253"/>
    </location>
</feature>
<dbReference type="InterPro" id="IPR036150">
    <property type="entry name" value="Cyt_b/b6_C_sf"/>
</dbReference>
<accession>A0A0X9TT74</accession>
<evidence type="ECO:0000256" key="4">
    <source>
        <dbReference type="ARBA" id="ARBA00013531"/>
    </source>
</evidence>
<evidence type="ECO:0000256" key="9">
    <source>
        <dbReference type="ARBA" id="ARBA00022723"/>
    </source>
</evidence>
<protein>
    <recommendedName>
        <fullName evidence="4 20">Cytochrome b</fullName>
    </recommendedName>
</protein>
<evidence type="ECO:0000256" key="12">
    <source>
        <dbReference type="ARBA" id="ARBA00022989"/>
    </source>
</evidence>
<keyword evidence="7 20" id="KW-0679">Respiratory chain</keyword>
<keyword evidence="10" id="KW-0999">Mitochondrion inner membrane</keyword>
<keyword evidence="16 20" id="KW-0472">Membrane</keyword>
<dbReference type="GeneID" id="26891087"/>
<evidence type="ECO:0000256" key="6">
    <source>
        <dbReference type="ARBA" id="ARBA00022617"/>
    </source>
</evidence>
<feature type="domain" description="Cytochrome b/b6 N-terminal region profile" evidence="21">
    <location>
        <begin position="1"/>
        <end position="212"/>
    </location>
</feature>
<evidence type="ECO:0000256" key="16">
    <source>
        <dbReference type="ARBA" id="ARBA00023136"/>
    </source>
</evidence>
<sequence>MPSYLPIRKSHPLFKIINGVIIDLPTPSNISIFWNFGSLLGLCLIIQIASGLFLAMHYTAHIDLAFSSVAHICRDVNYGWLLRTIHANGASFFFICIYLHIGRGVFYGSFMFKETWIMGVIILFLLMATAFLGYVLPWGQMSFWGATVITNLFSAIPYVGTSLVQWIWGGFAVDNATLTRFFTFHFLFPFLLAAASLIHILFLHQTGSNNPLGISNQIDKISFHPYFTFKDIVGFVVFLILLITLTLLNPYLLGDPDNFIPANPLVTPPHIQPEWYFLFAYAILRSIPNKLGGVVALAMSVAILFILPFTHKAKFRSLTFYPLNQILFWILCAILCLLTWIGARPVEPPFIFMGQLLTILYFLYFIINPFTLKIWDKILE</sequence>
<keyword evidence="13 19" id="KW-0408">Iron</keyword>
<dbReference type="AlphaFoldDB" id="A0A0X9TT74"/>
<keyword evidence="14" id="KW-0830">Ubiquinone</keyword>
<evidence type="ECO:0000259" key="22">
    <source>
        <dbReference type="PROSITE" id="PS51003"/>
    </source>
</evidence>
<dbReference type="InterPro" id="IPR016174">
    <property type="entry name" value="Di-haem_cyt_TM"/>
</dbReference>
<evidence type="ECO:0000256" key="11">
    <source>
        <dbReference type="ARBA" id="ARBA00022982"/>
    </source>
</evidence>
<feature type="transmembrane region" description="Helical" evidence="20">
    <location>
        <begin position="148"/>
        <end position="169"/>
    </location>
</feature>
<dbReference type="InterPro" id="IPR005798">
    <property type="entry name" value="Cyt_b/b6_C"/>
</dbReference>
<comment type="cofactor">
    <cofactor evidence="20">
        <name>heme b</name>
        <dbReference type="ChEBI" id="CHEBI:60344"/>
    </cofactor>
    <text evidence="20">Binds 2 heme groups non-covalently.</text>
</comment>
<keyword evidence="12 20" id="KW-1133">Transmembrane helix</keyword>
<keyword evidence="11 20" id="KW-0249">Electron transport</keyword>
<feature type="transmembrane region" description="Helical" evidence="20">
    <location>
        <begin position="291"/>
        <end position="309"/>
    </location>
</feature>
<dbReference type="CDD" id="cd00290">
    <property type="entry name" value="cytochrome_b_C"/>
    <property type="match status" value="1"/>
</dbReference>
<feature type="binding site" evidence="18">
    <location>
        <position position="204"/>
    </location>
    <ligand>
        <name>a ubiquinone</name>
        <dbReference type="ChEBI" id="CHEBI:16389"/>
    </ligand>
</feature>
<reference evidence="23" key="1">
    <citation type="submission" date="2015-08" db="EMBL/GenBank/DDBJ databases">
        <authorList>
            <person name="Babu N.S."/>
            <person name="Beckwith C.J."/>
            <person name="Beseler K.G."/>
            <person name="Brison A."/>
            <person name="Carone J.V."/>
            <person name="Caskin T.P."/>
            <person name="Diamond M."/>
            <person name="Durham M.E."/>
            <person name="Foxe J.M."/>
            <person name="Go M."/>
            <person name="Henderson B.A."/>
            <person name="Jones I.B."/>
            <person name="McGettigan J.A."/>
            <person name="Micheletti S.J."/>
            <person name="Nasrallah M.E."/>
            <person name="Ortiz D."/>
            <person name="Piller C.R."/>
            <person name="Privatt S.R."/>
            <person name="Schneider S.L."/>
            <person name="Sharp S."/>
            <person name="Smith T.C."/>
            <person name="Stanton J.D."/>
            <person name="Ullery H.E."/>
            <person name="Wilson R.J."/>
            <person name="Serrano M.G."/>
            <person name="Buck G."/>
            <person name="Lee V."/>
            <person name="Wang Y."/>
            <person name="Carvalho R."/>
            <person name="Voegtly L."/>
            <person name="Shi R."/>
            <person name="Duckworth R."/>
            <person name="Johnson A."/>
            <person name="Loviza R."/>
            <person name="Walstead R."/>
            <person name="Shah Z."/>
            <person name="Kiflezghi M."/>
            <person name="Wade K."/>
            <person name="Ball S.L."/>
            <person name="Bradley K.W."/>
            <person name="Asai D.J."/>
            <person name="Bowman C.A."/>
            <person name="Russell D.A."/>
            <person name="Pope W.H."/>
            <person name="Jacobs-Sera D."/>
            <person name="Hendrix R.W."/>
            <person name="Hatfull G.F."/>
        </authorList>
    </citation>
    <scope>NUCLEOTIDE SEQUENCE</scope>
    <source>
        <strain evidence="23">RD150801</strain>
    </source>
</reference>
<dbReference type="SUPFAM" id="SSF81648">
    <property type="entry name" value="a domain/subunit of cytochrome bc1 complex (Ubiquinol-cytochrome c reductase)"/>
    <property type="match status" value="1"/>
</dbReference>
<keyword evidence="6 19" id="KW-0349">Heme</keyword>
<evidence type="ECO:0000256" key="19">
    <source>
        <dbReference type="PIRSR" id="PIRSR038885-2"/>
    </source>
</evidence>
<evidence type="ECO:0000256" key="13">
    <source>
        <dbReference type="ARBA" id="ARBA00023004"/>
    </source>
</evidence>
<dbReference type="GO" id="GO:0046872">
    <property type="term" value="F:metal ion binding"/>
    <property type="evidence" value="ECO:0007669"/>
    <property type="project" value="UniProtKB-UniRule"/>
</dbReference>
<feature type="binding site" description="axial binding residue" evidence="19">
    <location>
        <position position="199"/>
    </location>
    <ligand>
        <name>heme b</name>
        <dbReference type="ChEBI" id="CHEBI:60344"/>
        <label>b566</label>
    </ligand>
    <ligandPart>
        <name>Fe</name>
        <dbReference type="ChEBI" id="CHEBI:18248"/>
    </ligandPart>
</feature>
<evidence type="ECO:0000256" key="15">
    <source>
        <dbReference type="ARBA" id="ARBA00023128"/>
    </source>
</evidence>
<dbReference type="PROSITE" id="PS51002">
    <property type="entry name" value="CYTB_NTER"/>
    <property type="match status" value="1"/>
</dbReference>
<keyword evidence="15 20" id="KW-0496">Mitochondrion</keyword>
<comment type="subunit">
    <text evidence="3">The main subunits of complex b-c1 are: cytochrome b, cytochrome c1 and the Rieske protein.</text>
</comment>
<dbReference type="EMBL" id="KT590405">
    <property type="protein sequence ID" value="AMA20517.1"/>
    <property type="molecule type" value="Genomic_DNA"/>
</dbReference>
<dbReference type="PANTHER" id="PTHR19271:SF16">
    <property type="entry name" value="CYTOCHROME B"/>
    <property type="match status" value="1"/>
</dbReference>
<dbReference type="GO" id="GO:0045275">
    <property type="term" value="C:respiratory chain complex III"/>
    <property type="evidence" value="ECO:0007669"/>
    <property type="project" value="InterPro"/>
</dbReference>
<feature type="transmembrane region" description="Helical" evidence="20">
    <location>
        <begin position="321"/>
        <end position="343"/>
    </location>
</feature>
<dbReference type="InterPro" id="IPR048260">
    <property type="entry name" value="Cytochrome_b_C_euk/bac"/>
</dbReference>
<evidence type="ECO:0000256" key="14">
    <source>
        <dbReference type="ARBA" id="ARBA00023075"/>
    </source>
</evidence>
<name>A0A0X9TT74_9EUCA</name>
<dbReference type="CTD" id="4519"/>
<dbReference type="PIRSF" id="PIRSF038885">
    <property type="entry name" value="COB"/>
    <property type="match status" value="1"/>
</dbReference>
<comment type="subcellular location">
    <subcellularLocation>
        <location evidence="2">Mitochondrion inner membrane</location>
        <topology evidence="2">Multi-pass membrane protein</topology>
    </subcellularLocation>
</comment>
<dbReference type="InterPro" id="IPR005797">
    <property type="entry name" value="Cyt_b/b6_N"/>
</dbReference>
<keyword evidence="9 19" id="KW-0479">Metal-binding</keyword>
<dbReference type="Pfam" id="PF00033">
    <property type="entry name" value="Cytochrome_B"/>
    <property type="match status" value="1"/>
</dbReference>
<dbReference type="CDD" id="cd00284">
    <property type="entry name" value="Cytochrome_b_N"/>
    <property type="match status" value="1"/>
</dbReference>
<evidence type="ECO:0000256" key="7">
    <source>
        <dbReference type="ARBA" id="ARBA00022660"/>
    </source>
</evidence>
<dbReference type="Gene3D" id="1.20.810.10">
    <property type="entry name" value="Cytochrome Bc1 Complex, Chain C"/>
    <property type="match status" value="1"/>
</dbReference>
<evidence type="ECO:0000256" key="20">
    <source>
        <dbReference type="RuleBase" id="RU362117"/>
    </source>
</evidence>
<feature type="domain" description="Cytochrome b/b6 C-terminal region profile" evidence="22">
    <location>
        <begin position="213"/>
        <end position="380"/>
    </location>
</feature>
<evidence type="ECO:0000259" key="21">
    <source>
        <dbReference type="PROSITE" id="PS51002"/>
    </source>
</evidence>
<evidence type="ECO:0000256" key="1">
    <source>
        <dbReference type="ARBA" id="ARBA00002566"/>
    </source>
</evidence>
<dbReference type="GO" id="GO:0016491">
    <property type="term" value="F:oxidoreductase activity"/>
    <property type="evidence" value="ECO:0007669"/>
    <property type="project" value="UniProtKB-UniRule"/>
</dbReference>
<geneLocation type="mitochondrion" evidence="23"/>
<evidence type="ECO:0000256" key="3">
    <source>
        <dbReference type="ARBA" id="ARBA00011649"/>
    </source>
</evidence>